<dbReference type="PANTHER" id="PTHR45625">
    <property type="entry name" value="PEPTIDYL-PROLYL CIS-TRANS ISOMERASE-RELATED"/>
    <property type="match status" value="1"/>
</dbReference>
<feature type="domain" description="PPIase cyclophilin-type" evidence="6">
    <location>
        <begin position="18"/>
        <end position="160"/>
    </location>
</feature>
<dbReference type="SUPFAM" id="SSF50891">
    <property type="entry name" value="Cyclophilin-like"/>
    <property type="match status" value="1"/>
</dbReference>
<keyword evidence="3 5" id="KW-0697">Rotamase</keyword>
<dbReference type="InterPro" id="IPR029000">
    <property type="entry name" value="Cyclophilin-like_dom_sf"/>
</dbReference>
<evidence type="ECO:0000256" key="1">
    <source>
        <dbReference type="ARBA" id="ARBA00002388"/>
    </source>
</evidence>
<dbReference type="PIRSF" id="PIRSF001467">
    <property type="entry name" value="Peptidylpro_ismrse"/>
    <property type="match status" value="1"/>
</dbReference>
<dbReference type="InterPro" id="IPR020892">
    <property type="entry name" value="Cyclophilin-type_PPIase_CS"/>
</dbReference>
<dbReference type="PROSITE" id="PS50072">
    <property type="entry name" value="CSA_PPIASE_2"/>
    <property type="match status" value="1"/>
</dbReference>
<protein>
    <recommendedName>
        <fullName evidence="5">Peptidyl-prolyl cis-trans isomerase</fullName>
        <shortName evidence="5">PPIase</shortName>
        <ecNumber evidence="5">5.2.1.8</ecNumber>
    </recommendedName>
</protein>
<evidence type="ECO:0000313" key="7">
    <source>
        <dbReference type="EMBL" id="OGG27374.1"/>
    </source>
</evidence>
<evidence type="ECO:0000259" key="6">
    <source>
        <dbReference type="PROSITE" id="PS50072"/>
    </source>
</evidence>
<evidence type="ECO:0000256" key="3">
    <source>
        <dbReference type="ARBA" id="ARBA00023110"/>
    </source>
</evidence>
<dbReference type="Proteomes" id="UP000176609">
    <property type="component" value="Unassembled WGS sequence"/>
</dbReference>
<organism evidence="7 8">
    <name type="scientific">Candidatus Gottesmanbacteria bacterium RIFCSPLOWO2_01_FULL_39_12b</name>
    <dbReference type="NCBI Taxonomy" id="1798388"/>
    <lineage>
        <taxon>Bacteria</taxon>
        <taxon>Candidatus Gottesmaniibacteriota</taxon>
    </lineage>
</organism>
<name>A0A1F6ARQ6_9BACT</name>
<dbReference type="InterPro" id="IPR024936">
    <property type="entry name" value="Cyclophilin-type_PPIase"/>
</dbReference>
<gene>
    <name evidence="7" type="ORF">A2960_00145</name>
</gene>
<evidence type="ECO:0000256" key="5">
    <source>
        <dbReference type="RuleBase" id="RU363019"/>
    </source>
</evidence>
<comment type="function">
    <text evidence="1 5">PPIases accelerate the folding of proteins. It catalyzes the cis-trans isomerization of proline imidic peptide bonds in oligopeptides.</text>
</comment>
<sequence>MTIDSKKVYKGQITTNKGLFTIELFAKETPVTVNNFVALAKDGFYNNTVFHRIIKDFMIQGGDPKGDGTGGPGYTFADEKITRDYKRGIVAMANSGPNTNGSQFFIVHKDTDVPKNYVIFGQVLTGMETIDKIAGVKVEDNGRGEQSKPTETVKIEKIEITVQ</sequence>
<evidence type="ECO:0000313" key="8">
    <source>
        <dbReference type="Proteomes" id="UP000176609"/>
    </source>
</evidence>
<dbReference type="InterPro" id="IPR044666">
    <property type="entry name" value="Cyclophilin_A-like"/>
</dbReference>
<dbReference type="PROSITE" id="PS00170">
    <property type="entry name" value="CSA_PPIASE_1"/>
    <property type="match status" value="1"/>
</dbReference>
<dbReference type="Gene3D" id="2.40.100.10">
    <property type="entry name" value="Cyclophilin-like"/>
    <property type="match status" value="1"/>
</dbReference>
<dbReference type="InterPro" id="IPR002130">
    <property type="entry name" value="Cyclophilin-type_PPIase_dom"/>
</dbReference>
<proteinExistence type="inferred from homology"/>
<dbReference type="PANTHER" id="PTHR45625:SF4">
    <property type="entry name" value="PEPTIDYLPROLYL ISOMERASE DOMAIN AND WD REPEAT-CONTAINING PROTEIN 1"/>
    <property type="match status" value="1"/>
</dbReference>
<dbReference type="EC" id="5.2.1.8" evidence="5"/>
<dbReference type="Pfam" id="PF00160">
    <property type="entry name" value="Pro_isomerase"/>
    <property type="match status" value="1"/>
</dbReference>
<evidence type="ECO:0000256" key="4">
    <source>
        <dbReference type="ARBA" id="ARBA00023235"/>
    </source>
</evidence>
<dbReference type="EMBL" id="MFJR01000003">
    <property type="protein sequence ID" value="OGG27374.1"/>
    <property type="molecule type" value="Genomic_DNA"/>
</dbReference>
<evidence type="ECO:0000256" key="2">
    <source>
        <dbReference type="ARBA" id="ARBA00007365"/>
    </source>
</evidence>
<dbReference type="GO" id="GO:0006457">
    <property type="term" value="P:protein folding"/>
    <property type="evidence" value="ECO:0007669"/>
    <property type="project" value="InterPro"/>
</dbReference>
<accession>A0A1F6ARQ6</accession>
<dbReference type="GO" id="GO:0003755">
    <property type="term" value="F:peptidyl-prolyl cis-trans isomerase activity"/>
    <property type="evidence" value="ECO:0007669"/>
    <property type="project" value="UniProtKB-UniRule"/>
</dbReference>
<dbReference type="AlphaFoldDB" id="A0A1F6ARQ6"/>
<comment type="similarity">
    <text evidence="2 5">Belongs to the cyclophilin-type PPIase family.</text>
</comment>
<dbReference type="PRINTS" id="PR00153">
    <property type="entry name" value="CSAPPISMRASE"/>
</dbReference>
<comment type="caution">
    <text evidence="7">The sequence shown here is derived from an EMBL/GenBank/DDBJ whole genome shotgun (WGS) entry which is preliminary data.</text>
</comment>
<reference evidence="7 8" key="1">
    <citation type="journal article" date="2016" name="Nat. Commun.">
        <title>Thousands of microbial genomes shed light on interconnected biogeochemical processes in an aquifer system.</title>
        <authorList>
            <person name="Anantharaman K."/>
            <person name="Brown C.T."/>
            <person name="Hug L.A."/>
            <person name="Sharon I."/>
            <person name="Castelle C.J."/>
            <person name="Probst A.J."/>
            <person name="Thomas B.C."/>
            <person name="Singh A."/>
            <person name="Wilkins M.J."/>
            <person name="Karaoz U."/>
            <person name="Brodie E.L."/>
            <person name="Williams K.H."/>
            <person name="Hubbard S.S."/>
            <person name="Banfield J.F."/>
        </authorList>
    </citation>
    <scope>NUCLEOTIDE SEQUENCE [LARGE SCALE GENOMIC DNA]</scope>
</reference>
<dbReference type="CDD" id="cd00317">
    <property type="entry name" value="cyclophilin"/>
    <property type="match status" value="1"/>
</dbReference>
<keyword evidence="4 5" id="KW-0413">Isomerase</keyword>
<comment type="catalytic activity">
    <reaction evidence="5">
        <text>[protein]-peptidylproline (omega=180) = [protein]-peptidylproline (omega=0)</text>
        <dbReference type="Rhea" id="RHEA:16237"/>
        <dbReference type="Rhea" id="RHEA-COMP:10747"/>
        <dbReference type="Rhea" id="RHEA-COMP:10748"/>
        <dbReference type="ChEBI" id="CHEBI:83833"/>
        <dbReference type="ChEBI" id="CHEBI:83834"/>
        <dbReference type="EC" id="5.2.1.8"/>
    </reaction>
</comment>